<dbReference type="AlphaFoldDB" id="A0A645FF82"/>
<gene>
    <name evidence="1" type="ORF">SDC9_160378</name>
</gene>
<organism evidence="1">
    <name type="scientific">bioreactor metagenome</name>
    <dbReference type="NCBI Taxonomy" id="1076179"/>
    <lineage>
        <taxon>unclassified sequences</taxon>
        <taxon>metagenomes</taxon>
        <taxon>ecological metagenomes</taxon>
    </lineage>
</organism>
<protein>
    <submittedName>
        <fullName evidence="1">Uncharacterized protein</fullName>
    </submittedName>
</protein>
<comment type="caution">
    <text evidence="1">The sequence shown here is derived from an EMBL/GenBank/DDBJ whole genome shotgun (WGS) entry which is preliminary data.</text>
</comment>
<reference evidence="1" key="1">
    <citation type="submission" date="2019-08" db="EMBL/GenBank/DDBJ databases">
        <authorList>
            <person name="Kucharzyk K."/>
            <person name="Murdoch R.W."/>
            <person name="Higgins S."/>
            <person name="Loffler F."/>
        </authorList>
    </citation>
    <scope>NUCLEOTIDE SEQUENCE</scope>
</reference>
<evidence type="ECO:0000313" key="1">
    <source>
        <dbReference type="EMBL" id="MPN13058.1"/>
    </source>
</evidence>
<dbReference type="EMBL" id="VSSQ01059510">
    <property type="protein sequence ID" value="MPN13058.1"/>
    <property type="molecule type" value="Genomic_DNA"/>
</dbReference>
<name>A0A645FF82_9ZZZZ</name>
<accession>A0A645FF82</accession>
<sequence length="52" mass="5983">MEPIFSLDTVSVVKNKKIEFLPKCESSFGINTWNLELRNNDSVIQRWGGNNI</sequence>
<proteinExistence type="predicted"/>